<dbReference type="InterPro" id="IPR006176">
    <property type="entry name" value="3-OHacyl-CoA_DH_NAD-bd"/>
</dbReference>
<dbReference type="Gene3D" id="3.40.50.720">
    <property type="entry name" value="NAD(P)-binding Rossmann-like Domain"/>
    <property type="match status" value="1"/>
</dbReference>
<keyword evidence="3" id="KW-0276">Fatty acid metabolism</keyword>
<evidence type="ECO:0000256" key="8">
    <source>
        <dbReference type="ARBA" id="ARBA00023239"/>
    </source>
</evidence>
<dbReference type="Pfam" id="PF02737">
    <property type="entry name" value="3HCDH_N"/>
    <property type="match status" value="1"/>
</dbReference>
<dbReference type="SUPFAM" id="SSF52096">
    <property type="entry name" value="ClpP/crotonase"/>
    <property type="match status" value="1"/>
</dbReference>
<keyword evidence="8" id="KW-0456">Lyase</keyword>
<name>A0A370NWY5_9BURK</name>
<dbReference type="InterPro" id="IPR029045">
    <property type="entry name" value="ClpP/crotonase-like_dom_sf"/>
</dbReference>
<sequence>MNTIDFEVDAEGVARVSINVPDRPMNVFVPDLVADLAEVVQRVRQQGGIRGAVITSGKRGGFVAGADLKDFVTAYDRNVTAEMARDSVLQASKILRDLETCGKPVAAAINGVALGGGYELCLACHYRVLVDDPRAVVGLPEVTVGLLPGGGGTQRLPRLIGIERALPLLLEGRHVKPAEALRIGMVDAIVPADQLYATARAWVLANPGACQPWDVKGFRVPGGAGPLAPHAMTTFGVGVAASHGRHSGNYPAPAAILSCVYEGTQLPIDAALRVEVNYFATLLSGPVARNLMRTLFVNKLAAEKGAARPAGIPPKPVCKLGVVGAGMMGSGIAHAAAVAGIEVVLIDVDLAAAEKGKARCTGLLAREVTKGRLTDVSAEEIAARVRATDAFALLDGCDLVVEAVFEQREVKADVIRKAEAVLSPSAVFASNTSTLPITGLASESARPAQFIGIHFFSPVDRMPLVEVIVGKETAPATLAHALDFVRQLRKTPIVVNDSPGFYTSRVFCAYIDEGMAMLAEGIAPALIENAAKQAGMSTGPLAVTDEVSLDLQKRVIDQAVADGLPASSLRQHAQPVIEKFNTLGRLGRKAGKGFYSYPDDSRKRLWTGLSDLYPVQVVQPSVEDVRSRLLCIQALEAARCLEEGVVTSAADADVGAVLGIGFPSWTGGTLSLIETMGLEAFVAECDRLADRHGARFRPSGWLRRRAGANDRFHPRPVQ</sequence>
<keyword evidence="9" id="KW-0511">Multifunctional enzyme</keyword>
<dbReference type="RefSeq" id="WP_115015509.1">
    <property type="nucleotide sequence ID" value="NZ_QKWJ01000011.1"/>
</dbReference>
<evidence type="ECO:0000313" key="14">
    <source>
        <dbReference type="Proteomes" id="UP000255165"/>
    </source>
</evidence>
<proteinExistence type="inferred from homology"/>
<dbReference type="SUPFAM" id="SSF51735">
    <property type="entry name" value="NAD(P)-binding Rossmann-fold domains"/>
    <property type="match status" value="1"/>
</dbReference>
<comment type="similarity">
    <text evidence="2">In the central section; belongs to the 3-hydroxyacyl-CoA dehydrogenase family.</text>
</comment>
<dbReference type="EMBL" id="QKWJ01000011">
    <property type="protein sequence ID" value="RDK10093.1"/>
    <property type="molecule type" value="Genomic_DNA"/>
</dbReference>
<dbReference type="Proteomes" id="UP000255165">
    <property type="component" value="Unassembled WGS sequence"/>
</dbReference>
<dbReference type="PANTHER" id="PTHR43612">
    <property type="entry name" value="TRIFUNCTIONAL ENZYME SUBUNIT ALPHA"/>
    <property type="match status" value="1"/>
</dbReference>
<reference evidence="14" key="1">
    <citation type="submission" date="2018-06" db="EMBL/GenBank/DDBJ databases">
        <authorList>
            <person name="Feng T."/>
            <person name="Jeon C.O."/>
        </authorList>
    </citation>
    <scope>NUCLEOTIDE SEQUENCE [LARGE SCALE GENOMIC DNA]</scope>
    <source>
        <strain evidence="14">S23</strain>
    </source>
</reference>
<keyword evidence="4" id="KW-0442">Lipid degradation</keyword>
<organism evidence="13 14">
    <name type="scientific">Cupriavidus lacunae</name>
    <dbReference type="NCBI Taxonomy" id="2666307"/>
    <lineage>
        <taxon>Bacteria</taxon>
        <taxon>Pseudomonadati</taxon>
        <taxon>Pseudomonadota</taxon>
        <taxon>Betaproteobacteria</taxon>
        <taxon>Burkholderiales</taxon>
        <taxon>Burkholderiaceae</taxon>
        <taxon>Cupriavidus</taxon>
    </lineage>
</organism>
<evidence type="ECO:0000256" key="5">
    <source>
        <dbReference type="ARBA" id="ARBA00023002"/>
    </source>
</evidence>
<feature type="domain" description="3-hydroxyacyl-CoA dehydrogenase NAD binding" evidence="12">
    <location>
        <begin position="319"/>
        <end position="497"/>
    </location>
</feature>
<gene>
    <name evidence="13" type="ORF">DN412_12045</name>
</gene>
<evidence type="ECO:0000259" key="12">
    <source>
        <dbReference type="Pfam" id="PF02737"/>
    </source>
</evidence>
<protein>
    <submittedName>
        <fullName evidence="13">3-hydroxyacyl-CoA dehydrogenase</fullName>
    </submittedName>
</protein>
<keyword evidence="6" id="KW-0520">NAD</keyword>
<evidence type="ECO:0000256" key="2">
    <source>
        <dbReference type="ARBA" id="ARBA00007005"/>
    </source>
</evidence>
<dbReference type="Pfam" id="PF00725">
    <property type="entry name" value="3HCDH"/>
    <property type="match status" value="1"/>
</dbReference>
<comment type="catalytic activity">
    <reaction evidence="10">
        <text>a (3S)-3-hydroxyacyl-CoA + NAD(+) = a 3-oxoacyl-CoA + NADH + H(+)</text>
        <dbReference type="Rhea" id="RHEA:22432"/>
        <dbReference type="ChEBI" id="CHEBI:15378"/>
        <dbReference type="ChEBI" id="CHEBI:57318"/>
        <dbReference type="ChEBI" id="CHEBI:57540"/>
        <dbReference type="ChEBI" id="CHEBI:57945"/>
        <dbReference type="ChEBI" id="CHEBI:90726"/>
        <dbReference type="EC" id="1.1.1.35"/>
    </reaction>
</comment>
<evidence type="ECO:0000256" key="1">
    <source>
        <dbReference type="ARBA" id="ARBA00005005"/>
    </source>
</evidence>
<accession>A0A370NWY5</accession>
<dbReference type="Gene3D" id="1.10.1040.50">
    <property type="match status" value="1"/>
</dbReference>
<dbReference type="GO" id="GO:0016509">
    <property type="term" value="F:long-chain (3S)-3-hydroxyacyl-CoA dehydrogenase (NAD+) activity"/>
    <property type="evidence" value="ECO:0007669"/>
    <property type="project" value="TreeGrafter"/>
</dbReference>
<keyword evidence="7" id="KW-0443">Lipid metabolism</keyword>
<keyword evidence="14" id="KW-1185">Reference proteome</keyword>
<evidence type="ECO:0000256" key="3">
    <source>
        <dbReference type="ARBA" id="ARBA00022832"/>
    </source>
</evidence>
<comment type="caution">
    <text evidence="13">The sequence shown here is derived from an EMBL/GenBank/DDBJ whole genome shotgun (WGS) entry which is preliminary data.</text>
</comment>
<dbReference type="InterPro" id="IPR036291">
    <property type="entry name" value="NAD(P)-bd_dom_sf"/>
</dbReference>
<keyword evidence="5" id="KW-0560">Oxidoreductase</keyword>
<dbReference type="PANTHER" id="PTHR43612:SF3">
    <property type="entry name" value="TRIFUNCTIONAL ENZYME SUBUNIT ALPHA, MITOCHONDRIAL"/>
    <property type="match status" value="1"/>
</dbReference>
<dbReference type="InterPro" id="IPR001753">
    <property type="entry name" value="Enoyl-CoA_hydra/iso"/>
</dbReference>
<dbReference type="CDD" id="cd06558">
    <property type="entry name" value="crotonase-like"/>
    <property type="match status" value="1"/>
</dbReference>
<evidence type="ECO:0000256" key="7">
    <source>
        <dbReference type="ARBA" id="ARBA00023098"/>
    </source>
</evidence>
<dbReference type="InterPro" id="IPR008927">
    <property type="entry name" value="6-PGluconate_DH-like_C_sf"/>
</dbReference>
<evidence type="ECO:0000259" key="11">
    <source>
        <dbReference type="Pfam" id="PF00725"/>
    </source>
</evidence>
<dbReference type="SUPFAM" id="SSF48179">
    <property type="entry name" value="6-phosphogluconate dehydrogenase C-terminal domain-like"/>
    <property type="match status" value="2"/>
</dbReference>
<dbReference type="GO" id="GO:0004300">
    <property type="term" value="F:enoyl-CoA hydratase activity"/>
    <property type="evidence" value="ECO:0007669"/>
    <property type="project" value="TreeGrafter"/>
</dbReference>
<dbReference type="InterPro" id="IPR050136">
    <property type="entry name" value="FA_oxidation_alpha_subunit"/>
</dbReference>
<dbReference type="Pfam" id="PF00378">
    <property type="entry name" value="ECH_1"/>
    <property type="match status" value="1"/>
</dbReference>
<evidence type="ECO:0000313" key="13">
    <source>
        <dbReference type="EMBL" id="RDK10093.1"/>
    </source>
</evidence>
<evidence type="ECO:0000256" key="9">
    <source>
        <dbReference type="ARBA" id="ARBA00023268"/>
    </source>
</evidence>
<dbReference type="GO" id="GO:0070403">
    <property type="term" value="F:NAD+ binding"/>
    <property type="evidence" value="ECO:0007669"/>
    <property type="project" value="InterPro"/>
</dbReference>
<evidence type="ECO:0000256" key="4">
    <source>
        <dbReference type="ARBA" id="ARBA00022963"/>
    </source>
</evidence>
<comment type="pathway">
    <text evidence="1">Lipid metabolism; fatty acid beta-oxidation.</text>
</comment>
<dbReference type="FunFam" id="3.40.50.720:FF:000009">
    <property type="entry name" value="Fatty oxidation complex, alpha subunit"/>
    <property type="match status" value="1"/>
</dbReference>
<dbReference type="Gene3D" id="3.90.226.10">
    <property type="entry name" value="2-enoyl-CoA Hydratase, Chain A, domain 1"/>
    <property type="match status" value="1"/>
</dbReference>
<evidence type="ECO:0000256" key="6">
    <source>
        <dbReference type="ARBA" id="ARBA00023027"/>
    </source>
</evidence>
<evidence type="ECO:0000256" key="10">
    <source>
        <dbReference type="ARBA" id="ARBA00049556"/>
    </source>
</evidence>
<dbReference type="AlphaFoldDB" id="A0A370NWY5"/>
<dbReference type="UniPathway" id="UPA00659"/>
<feature type="domain" description="3-hydroxyacyl-CoA dehydrogenase C-terminal" evidence="11">
    <location>
        <begin position="500"/>
        <end position="597"/>
    </location>
</feature>
<dbReference type="InterPro" id="IPR006108">
    <property type="entry name" value="3HC_DH_C"/>
</dbReference>
<dbReference type="GO" id="GO:0006635">
    <property type="term" value="P:fatty acid beta-oxidation"/>
    <property type="evidence" value="ECO:0007669"/>
    <property type="project" value="UniProtKB-UniPathway"/>
</dbReference>